<dbReference type="Pfam" id="PF01052">
    <property type="entry name" value="FliMN_C"/>
    <property type="match status" value="1"/>
</dbReference>
<comment type="subcellular location">
    <subcellularLocation>
        <location evidence="1">Bacterial flagellum basal body</location>
    </subcellularLocation>
    <subcellularLocation>
        <location evidence="2">Cell membrane</location>
        <topology evidence="2">Peripheral membrane protein</topology>
    </subcellularLocation>
</comment>
<dbReference type="Gene3D" id="2.30.330.10">
    <property type="entry name" value="SpoA-like"/>
    <property type="match status" value="1"/>
</dbReference>
<keyword evidence="9" id="KW-0975">Bacterial flagellum</keyword>
<dbReference type="InterPro" id="IPR028976">
    <property type="entry name" value="CheC-like_sf"/>
</dbReference>
<dbReference type="GO" id="GO:0050918">
    <property type="term" value="P:positive chemotaxis"/>
    <property type="evidence" value="ECO:0007669"/>
    <property type="project" value="TreeGrafter"/>
</dbReference>
<keyword evidence="6" id="KW-0145">Chemotaxis</keyword>
<dbReference type="CDD" id="cd17908">
    <property type="entry name" value="FliM"/>
    <property type="match status" value="1"/>
</dbReference>
<evidence type="ECO:0000256" key="5">
    <source>
        <dbReference type="ARBA" id="ARBA00022475"/>
    </source>
</evidence>
<dbReference type="EMBL" id="JANTYZ010000001">
    <property type="protein sequence ID" value="MCS3864086.1"/>
    <property type="molecule type" value="Genomic_DNA"/>
</dbReference>
<dbReference type="InterPro" id="IPR001689">
    <property type="entry name" value="Flag_FliM"/>
</dbReference>
<proteinExistence type="inferred from homology"/>
<keyword evidence="14" id="KW-0966">Cell projection</keyword>
<dbReference type="RefSeq" id="WP_103015896.1">
    <property type="nucleotide sequence ID" value="NZ_CALTSI010000021.1"/>
</dbReference>
<keyword evidence="14" id="KW-0282">Flagellum</keyword>
<evidence type="ECO:0000256" key="12">
    <source>
        <dbReference type="SAM" id="MobiDB-lite"/>
    </source>
</evidence>
<dbReference type="PRINTS" id="PR00955">
    <property type="entry name" value="FLGMOTORFLIM"/>
</dbReference>
<dbReference type="Gene3D" id="3.40.1550.10">
    <property type="entry name" value="CheC-like"/>
    <property type="match status" value="1"/>
</dbReference>
<dbReference type="EMBL" id="JANUBF010000006">
    <property type="protein sequence ID" value="MCS4036154.1"/>
    <property type="molecule type" value="Genomic_DNA"/>
</dbReference>
<evidence type="ECO:0000256" key="1">
    <source>
        <dbReference type="ARBA" id="ARBA00004117"/>
    </source>
</evidence>
<dbReference type="GO" id="GO:0003774">
    <property type="term" value="F:cytoskeletal motor activity"/>
    <property type="evidence" value="ECO:0007669"/>
    <property type="project" value="InterPro"/>
</dbReference>
<dbReference type="InterPro" id="IPR036429">
    <property type="entry name" value="SpoA-like_sf"/>
</dbReference>
<dbReference type="AlphaFoldDB" id="A0A9X2RAI2"/>
<dbReference type="SUPFAM" id="SSF101801">
    <property type="entry name" value="Surface presentation of antigens (SPOA)"/>
    <property type="match status" value="1"/>
</dbReference>
<sequence length="372" mass="41701">MSKPLSQEEIDVLLGDADAEEQEVPTGGAGGEQDAQAEKEKQAQPYNFKRPRLFSQTQKRVLNQVHESFARDLSVYLSAQLRTIVDISLTAVDQVLYSEFVMSSAPPSALYVLREDELEYRSIFEIDPRLVVYTIEKLMGGDGQLMDESREVSPIEQRIMSRVMKRAYRKLEESWQKAYELSVEEVAFESNAEFVQIIPAAEPALVASFDVRVYDEPSFINICYPYLMLEQMLGRSGMEQWISSSTTAVEPEVRDRYEETLRETEVNLSAELGRTVLPVTELAQLQEGDVIPLDRETDDPIKVFVNGEQKFEAVPGRSGRQRALRITAAESPENVEFDSLTPSPDHDPEHAQDAHTDGTDGAGSAAGAAERE</sequence>
<dbReference type="GO" id="GO:0009425">
    <property type="term" value="C:bacterial-type flagellum basal body"/>
    <property type="evidence" value="ECO:0007669"/>
    <property type="project" value="UniProtKB-SubCell"/>
</dbReference>
<dbReference type="NCBIfam" id="TIGR01397">
    <property type="entry name" value="fliM_switch"/>
    <property type="match status" value="1"/>
</dbReference>
<dbReference type="Proteomes" id="UP001155034">
    <property type="component" value="Unassembled WGS sequence"/>
</dbReference>
<evidence type="ECO:0000313" key="14">
    <source>
        <dbReference type="EMBL" id="MCS3864086.1"/>
    </source>
</evidence>
<evidence type="ECO:0000256" key="10">
    <source>
        <dbReference type="ARBA" id="ARBA00025044"/>
    </source>
</evidence>
<dbReference type="SUPFAM" id="SSF103039">
    <property type="entry name" value="CheC-like"/>
    <property type="match status" value="1"/>
</dbReference>
<organism evidence="14 16">
    <name type="scientific">Salinibacter ruber</name>
    <dbReference type="NCBI Taxonomy" id="146919"/>
    <lineage>
        <taxon>Bacteria</taxon>
        <taxon>Pseudomonadati</taxon>
        <taxon>Rhodothermota</taxon>
        <taxon>Rhodothermia</taxon>
        <taxon>Rhodothermales</taxon>
        <taxon>Salinibacteraceae</taxon>
        <taxon>Salinibacter</taxon>
    </lineage>
</organism>
<evidence type="ECO:0000256" key="6">
    <source>
        <dbReference type="ARBA" id="ARBA00022500"/>
    </source>
</evidence>
<evidence type="ECO:0000259" key="13">
    <source>
        <dbReference type="Pfam" id="PF01052"/>
    </source>
</evidence>
<evidence type="ECO:0000256" key="11">
    <source>
        <dbReference type="NCBIfam" id="TIGR01397"/>
    </source>
</evidence>
<gene>
    <name evidence="14" type="ORF">GGP82_000617</name>
    <name evidence="15" type="ORF">GGQ01_001209</name>
</gene>
<feature type="region of interest" description="Disordered" evidence="12">
    <location>
        <begin position="327"/>
        <end position="372"/>
    </location>
</feature>
<keyword evidence="5" id="KW-1003">Cell membrane</keyword>
<name>A0A9X2RAI2_9BACT</name>
<feature type="region of interest" description="Disordered" evidence="12">
    <location>
        <begin position="1"/>
        <end position="42"/>
    </location>
</feature>
<evidence type="ECO:0000256" key="2">
    <source>
        <dbReference type="ARBA" id="ARBA00004202"/>
    </source>
</evidence>
<keyword evidence="14" id="KW-0969">Cilium</keyword>
<evidence type="ECO:0000256" key="3">
    <source>
        <dbReference type="ARBA" id="ARBA00011049"/>
    </source>
</evidence>
<dbReference type="PANTHER" id="PTHR30034">
    <property type="entry name" value="FLAGELLAR MOTOR SWITCH PROTEIN FLIM"/>
    <property type="match status" value="1"/>
</dbReference>
<accession>A0A9X2RAI2</accession>
<evidence type="ECO:0000256" key="7">
    <source>
        <dbReference type="ARBA" id="ARBA00022779"/>
    </source>
</evidence>
<comment type="similarity">
    <text evidence="3">Belongs to the FliM family.</text>
</comment>
<evidence type="ECO:0000256" key="8">
    <source>
        <dbReference type="ARBA" id="ARBA00023136"/>
    </source>
</evidence>
<evidence type="ECO:0000256" key="4">
    <source>
        <dbReference type="ARBA" id="ARBA00021898"/>
    </source>
</evidence>
<dbReference type="GO" id="GO:0005886">
    <property type="term" value="C:plasma membrane"/>
    <property type="evidence" value="ECO:0007669"/>
    <property type="project" value="UniProtKB-SubCell"/>
</dbReference>
<dbReference type="GO" id="GO:0071978">
    <property type="term" value="P:bacterial-type flagellum-dependent swarming motility"/>
    <property type="evidence" value="ECO:0007669"/>
    <property type="project" value="TreeGrafter"/>
</dbReference>
<dbReference type="Pfam" id="PF02154">
    <property type="entry name" value="FliM"/>
    <property type="match status" value="1"/>
</dbReference>
<evidence type="ECO:0000313" key="16">
    <source>
        <dbReference type="Proteomes" id="UP001155034"/>
    </source>
</evidence>
<feature type="compositionally biased region" description="Basic and acidic residues" evidence="12">
    <location>
        <begin position="344"/>
        <end position="358"/>
    </location>
</feature>
<dbReference type="InterPro" id="IPR001543">
    <property type="entry name" value="FliN-like_C"/>
</dbReference>
<keyword evidence="7" id="KW-0283">Flagellar rotation</keyword>
<feature type="compositionally biased region" description="Low complexity" evidence="12">
    <location>
        <begin position="362"/>
        <end position="372"/>
    </location>
</feature>
<protein>
    <recommendedName>
        <fullName evidence="4 11">Flagellar motor switch protein FliM</fullName>
    </recommendedName>
</protein>
<dbReference type="PANTHER" id="PTHR30034:SF6">
    <property type="entry name" value="YOP PROTEINS TRANSLOCATION PROTEIN Q"/>
    <property type="match status" value="1"/>
</dbReference>
<evidence type="ECO:0000313" key="15">
    <source>
        <dbReference type="EMBL" id="MCS4036154.1"/>
    </source>
</evidence>
<comment type="caution">
    <text evidence="14">The sequence shown here is derived from an EMBL/GenBank/DDBJ whole genome shotgun (WGS) entry which is preliminary data.</text>
</comment>
<feature type="domain" description="Flagellar motor switch protein FliN-like C-terminal" evidence="13">
    <location>
        <begin position="260"/>
        <end position="328"/>
    </location>
</feature>
<evidence type="ECO:0000256" key="9">
    <source>
        <dbReference type="ARBA" id="ARBA00023143"/>
    </source>
</evidence>
<dbReference type="Proteomes" id="UP001155040">
    <property type="component" value="Unassembled WGS sequence"/>
</dbReference>
<dbReference type="PIRSF" id="PIRSF002888">
    <property type="entry name" value="FliM"/>
    <property type="match status" value="1"/>
</dbReference>
<reference evidence="14" key="1">
    <citation type="submission" date="2022-08" db="EMBL/GenBank/DDBJ databases">
        <title>Genomic Encyclopedia of Type Strains, Phase V (KMG-V): Genome sequencing to study the core and pangenomes of soil and plant-associated prokaryotes.</title>
        <authorList>
            <person name="Whitman W."/>
        </authorList>
    </citation>
    <scope>NUCLEOTIDE SEQUENCE</scope>
    <source>
        <strain evidence="14">SP2016B</strain>
        <strain evidence="15">SP3012</strain>
    </source>
</reference>
<comment type="function">
    <text evidence="10">FliM is one of three proteins (FliG, FliN, FliM) that forms the rotor-mounted switch complex (C ring), located at the base of the basal body. This complex interacts with the CheY and CheZ chemotaxis proteins, in addition to contacting components of the motor that determine the direction of flagellar rotation.</text>
</comment>
<keyword evidence="8" id="KW-0472">Membrane</keyword>